<dbReference type="Pfam" id="PF25515">
    <property type="entry name" value="Arm_PDR"/>
    <property type="match status" value="1"/>
</dbReference>
<dbReference type="InterPro" id="IPR044685">
    <property type="entry name" value="CPD1-like"/>
</dbReference>
<dbReference type="InterPro" id="IPR025344">
    <property type="entry name" value="CDP1-like_IMS"/>
</dbReference>
<evidence type="ECO:0000313" key="6">
    <source>
        <dbReference type="Proteomes" id="UP000182631"/>
    </source>
</evidence>
<evidence type="ECO:0000259" key="4">
    <source>
        <dbReference type="Pfam" id="PF25515"/>
    </source>
</evidence>
<protein>
    <submittedName>
        <fullName evidence="5">Uncharacterized protein</fullName>
    </submittedName>
</protein>
<evidence type="ECO:0000259" key="2">
    <source>
        <dbReference type="Pfam" id="PF13355"/>
    </source>
</evidence>
<sequence>MKLPLDHFRVLGVKPGVNSSEIEQALIERLKNPPSEGYSLETLDARAELLRASGAFLMDEQRCQLHGRQLAIIPGEDGLDEDRFSGIELEPDQEMVAPLLLLEAQDNLQAFELALELLSQRGETGAFRGHRQADLLLMAALAARRASQQMWTRRLYNQSAQILERVIQVMAQHASQARRKAVLEDDLYKVAPFQVLDLLGQACTPMERQRGLRSLKALIDYRGGLDTEDDERCSPIVFRDFFKQIRPCLTIDEQLELFEGYSVQKSSTATFLLAYTRAAAGFQRRQPAHIDAALAAMEAVDVGGLEPEKACLLLLLGQPDAAQDMVKSCQDPRLCQWLVSYPSMPDSLPGLCSFCSQWLERQVLPCYRDVDPRGKVDLDAYFLDPQVQDYIKDRDSLPVPHPGQPESKSNGGRKVKQTTKDLALFTPAKPIKEALQAEQAGQQEPLSLRPPHHRWSDVEASSTARSAAKSNKAMDSAPVAPQRQTLWPLMAKSALVAGVTVALAVLRPWSLLTTPAETPGSPPPQPPSSPPDAAVINNLPPSPPSLANTPAPLDLLRIQAVQEAEVLDLAGVTTLLKAWLHAKASVLDTAPATQPSPDTLDALALIAVPEQVTAVLNQHQLLRERGEQLNVRTTLGDVSLSAQTPSQVSARVVLTYAESTRDADGATTNTLGPTILRNDYTFTREQQGWKLLRFSPSSPSGVASL</sequence>
<dbReference type="Pfam" id="PF13355">
    <property type="entry name" value="ARC6-like_IMS"/>
    <property type="match status" value="1"/>
</dbReference>
<dbReference type="Proteomes" id="UP000182631">
    <property type="component" value="Unassembled WGS sequence"/>
</dbReference>
<accession>A0A170TC95</accession>
<dbReference type="InterPro" id="IPR058032">
    <property type="entry name" value="CDP1-like_a_solenoid_1"/>
</dbReference>
<dbReference type="RefSeq" id="WP_074457611.1">
    <property type="nucleotide sequence ID" value="NZ_FITM01000129.1"/>
</dbReference>
<gene>
    <name evidence="5" type="ORF">FLM9_1174</name>
</gene>
<evidence type="ECO:0000259" key="3">
    <source>
        <dbReference type="Pfam" id="PF23468"/>
    </source>
</evidence>
<dbReference type="OrthoDB" id="415891at2"/>
<organism evidence="5 6">
    <name type="scientific">Candidatus Synechococcus spongiarum</name>
    <dbReference type="NCBI Taxonomy" id="431041"/>
    <lineage>
        <taxon>Bacteria</taxon>
        <taxon>Bacillati</taxon>
        <taxon>Cyanobacteriota</taxon>
        <taxon>Cyanophyceae</taxon>
        <taxon>Synechococcales</taxon>
        <taxon>Synechococcaceae</taxon>
        <taxon>Synechococcus</taxon>
    </lineage>
</organism>
<reference evidence="6" key="1">
    <citation type="submission" date="2016-02" db="EMBL/GenBank/DDBJ databases">
        <authorList>
            <person name="liu f."/>
        </authorList>
    </citation>
    <scope>NUCLEOTIDE SEQUENCE [LARGE SCALE GENOMIC DNA]</scope>
</reference>
<feature type="domain" description="Plastid division protein CDP1-like IMS" evidence="2">
    <location>
        <begin position="574"/>
        <end position="691"/>
    </location>
</feature>
<feature type="domain" description="Plastid division protein CDP1-like 1st alpha solenoid" evidence="4">
    <location>
        <begin position="88"/>
        <end position="231"/>
    </location>
</feature>
<evidence type="ECO:0000313" key="5">
    <source>
        <dbReference type="EMBL" id="CZB19927.1"/>
    </source>
</evidence>
<feature type="region of interest" description="Disordered" evidence="1">
    <location>
        <begin position="392"/>
        <end position="417"/>
    </location>
</feature>
<evidence type="ECO:0000256" key="1">
    <source>
        <dbReference type="SAM" id="MobiDB-lite"/>
    </source>
</evidence>
<name>A0A170TC95_9SYNE</name>
<dbReference type="InterPro" id="IPR057137">
    <property type="entry name" value="CDP1-like_a_solenoid_2"/>
</dbReference>
<dbReference type="Pfam" id="PF23468">
    <property type="entry name" value="ARC6"/>
    <property type="match status" value="1"/>
</dbReference>
<feature type="region of interest" description="Disordered" evidence="1">
    <location>
        <begin position="515"/>
        <end position="548"/>
    </location>
</feature>
<feature type="compositionally biased region" description="Pro residues" evidence="1">
    <location>
        <begin position="520"/>
        <end position="530"/>
    </location>
</feature>
<dbReference type="PANTHER" id="PTHR33925">
    <property type="entry name" value="PLASTID DIVISION PROTEIN CDP1, CHLOROPLASTIC-RELATED"/>
    <property type="match status" value="1"/>
</dbReference>
<proteinExistence type="predicted"/>
<dbReference type="EMBL" id="FITM01000129">
    <property type="protein sequence ID" value="CZB19927.1"/>
    <property type="molecule type" value="Genomic_DNA"/>
</dbReference>
<dbReference type="PANTHER" id="PTHR33925:SF1">
    <property type="entry name" value="PROTEIN ACCUMULATION AND REPLICATION OF CHLOROPLASTS 6, CHLOROPLASTIC"/>
    <property type="match status" value="1"/>
</dbReference>
<feature type="compositionally biased region" description="Polar residues" evidence="1">
    <location>
        <begin position="459"/>
        <end position="469"/>
    </location>
</feature>
<keyword evidence="6" id="KW-1185">Reference proteome</keyword>
<feature type="region of interest" description="Disordered" evidence="1">
    <location>
        <begin position="437"/>
        <end position="479"/>
    </location>
</feature>
<dbReference type="AlphaFoldDB" id="A0A170TC95"/>
<feature type="compositionally biased region" description="Low complexity" evidence="1">
    <location>
        <begin position="531"/>
        <end position="548"/>
    </location>
</feature>
<feature type="domain" description="Plastid division protein CDP1-like 2nd alpha solenoid" evidence="3">
    <location>
        <begin position="249"/>
        <end position="394"/>
    </location>
</feature>